<keyword evidence="3" id="KW-0862">Zinc</keyword>
<dbReference type="InterPro" id="IPR027268">
    <property type="entry name" value="Peptidase_M4/M1_CTD_sf"/>
</dbReference>
<dbReference type="EMBL" id="SODU01000004">
    <property type="protein sequence ID" value="TDW83811.1"/>
    <property type="molecule type" value="Genomic_DNA"/>
</dbReference>
<comment type="caution">
    <text evidence="7">The sequence shown here is derived from an EMBL/GenBank/DDBJ whole genome shotgun (WGS) entry which is preliminary data.</text>
</comment>
<keyword evidence="5" id="KW-0732">Signal</keyword>
<organism evidence="7 8">
    <name type="scientific">Kribbella pratensis</name>
    <dbReference type="NCBI Taxonomy" id="2512112"/>
    <lineage>
        <taxon>Bacteria</taxon>
        <taxon>Bacillati</taxon>
        <taxon>Actinomycetota</taxon>
        <taxon>Actinomycetes</taxon>
        <taxon>Propionibacteriales</taxon>
        <taxon>Kribbellaceae</taxon>
        <taxon>Kribbella</taxon>
    </lineage>
</organism>
<keyword evidence="1" id="KW-0645">Protease</keyword>
<feature type="signal peptide" evidence="5">
    <location>
        <begin position="1"/>
        <end position="43"/>
    </location>
</feature>
<evidence type="ECO:0000256" key="5">
    <source>
        <dbReference type="SAM" id="SignalP"/>
    </source>
</evidence>
<sequence length="362" mass="38688">MWKHFPANDPERAMRSKTLKASVALTSAAVLTLAALAAPAADAKPPTGATTAKALVFIPNPVQSSGNEGLTDQKDSATAVPRGAYYEVTLTDLDGSGYLNGTWANVKSATGTPAYTTNGTYFYDRHDDQFEQVMAYFWGTQAQKYLQSLGFGRDLPAVNAESQDYKVDQYGVDNSFSWDKHDTITLGKGGVDDAEDGEVIVHETGHAVHDAQVPGFGTSLEAGSIGEAWGDYFAVTVGEWVAKQYGVPVAADLACVMDWDATSYTSTVPHCLRRLDAGKHYPEDVVGEVHADGEIWSQALYQIRTALGPAVADRIIVDAQFGFAPDTSFAAAARQTVATARSLYGPSQATVVQKAFADRGIL</sequence>
<evidence type="ECO:0000256" key="3">
    <source>
        <dbReference type="ARBA" id="ARBA00022833"/>
    </source>
</evidence>
<keyword evidence="8" id="KW-1185">Reference proteome</keyword>
<protein>
    <submittedName>
        <fullName evidence="7">Thermolysin metallopeptidase-like protein</fullName>
    </submittedName>
</protein>
<feature type="chain" id="PRO_5047311151" evidence="5">
    <location>
        <begin position="44"/>
        <end position="362"/>
    </location>
</feature>
<reference evidence="7 8" key="1">
    <citation type="submission" date="2019-03" db="EMBL/GenBank/DDBJ databases">
        <title>Genomic Encyclopedia of Type Strains, Phase III (KMG-III): the genomes of soil and plant-associated and newly described type strains.</title>
        <authorList>
            <person name="Whitman W."/>
        </authorList>
    </citation>
    <scope>NUCLEOTIDE SEQUENCE [LARGE SCALE GENOMIC DNA]</scope>
    <source>
        <strain evidence="7 8">VKMAc-2574</strain>
    </source>
</reference>
<dbReference type="Gene3D" id="1.10.390.10">
    <property type="entry name" value="Neutral Protease Domain 2"/>
    <property type="match status" value="1"/>
</dbReference>
<dbReference type="PANTHER" id="PTHR33794:SF1">
    <property type="entry name" value="BACILLOLYSIN"/>
    <property type="match status" value="1"/>
</dbReference>
<keyword evidence="2" id="KW-0378">Hydrolase</keyword>
<evidence type="ECO:0000256" key="2">
    <source>
        <dbReference type="ARBA" id="ARBA00022801"/>
    </source>
</evidence>
<evidence type="ECO:0000256" key="1">
    <source>
        <dbReference type="ARBA" id="ARBA00022670"/>
    </source>
</evidence>
<evidence type="ECO:0000259" key="6">
    <source>
        <dbReference type="Pfam" id="PF02868"/>
    </source>
</evidence>
<gene>
    <name evidence="7" type="ORF">EV137_6613</name>
</gene>
<proteinExistence type="predicted"/>
<evidence type="ECO:0000256" key="4">
    <source>
        <dbReference type="ARBA" id="ARBA00023049"/>
    </source>
</evidence>
<name>A0ABY2F683_9ACTN</name>
<dbReference type="InterPro" id="IPR001570">
    <property type="entry name" value="Peptidase_M4_C_domain"/>
</dbReference>
<dbReference type="SUPFAM" id="SSF55486">
    <property type="entry name" value="Metalloproteases ('zincins'), catalytic domain"/>
    <property type="match status" value="1"/>
</dbReference>
<dbReference type="InterPro" id="IPR050728">
    <property type="entry name" value="Zinc_Metalloprotease_M4"/>
</dbReference>
<dbReference type="PANTHER" id="PTHR33794">
    <property type="entry name" value="BACILLOLYSIN"/>
    <property type="match status" value="1"/>
</dbReference>
<keyword evidence="4" id="KW-0482">Metalloprotease</keyword>
<feature type="domain" description="Peptidase M4 C-terminal" evidence="6">
    <location>
        <begin position="221"/>
        <end position="361"/>
    </location>
</feature>
<accession>A0ABY2F683</accession>
<evidence type="ECO:0000313" key="8">
    <source>
        <dbReference type="Proteomes" id="UP000295060"/>
    </source>
</evidence>
<dbReference type="Pfam" id="PF02868">
    <property type="entry name" value="Peptidase_M4_C"/>
    <property type="match status" value="1"/>
</dbReference>
<evidence type="ECO:0000313" key="7">
    <source>
        <dbReference type="EMBL" id="TDW83811.1"/>
    </source>
</evidence>
<dbReference type="Proteomes" id="UP000295060">
    <property type="component" value="Unassembled WGS sequence"/>
</dbReference>